<evidence type="ECO:0000256" key="8">
    <source>
        <dbReference type="PROSITE-ProRule" id="PRU00782"/>
    </source>
</evidence>
<dbReference type="SMART" id="SM00314">
    <property type="entry name" value="RA"/>
    <property type="match status" value="1"/>
</dbReference>
<keyword evidence="7" id="KW-0505">Motor protein</keyword>
<evidence type="ECO:0000256" key="2">
    <source>
        <dbReference type="ARBA" id="ARBA00022490"/>
    </source>
</evidence>
<evidence type="ECO:0000259" key="9">
    <source>
        <dbReference type="PROSITE" id="PS50200"/>
    </source>
</evidence>
<dbReference type="AlphaFoldDB" id="A0A915CWR9"/>
<feature type="domain" description="Myosin motor" evidence="10">
    <location>
        <begin position="179"/>
        <end position="254"/>
    </location>
</feature>
<dbReference type="WBParaSite" id="jg13480">
    <property type="protein sequence ID" value="jg13480"/>
    <property type="gene ID" value="jg13480"/>
</dbReference>
<comment type="caution">
    <text evidence="8">Lacks conserved residue(s) required for the propagation of feature annotation.</text>
</comment>
<dbReference type="SUPFAM" id="SSF54236">
    <property type="entry name" value="Ubiquitin-like"/>
    <property type="match status" value="1"/>
</dbReference>
<dbReference type="GO" id="GO:0005096">
    <property type="term" value="F:GTPase activator activity"/>
    <property type="evidence" value="ECO:0007669"/>
    <property type="project" value="InterPro"/>
</dbReference>
<feature type="domain" description="Ras-associating" evidence="9">
    <location>
        <begin position="72"/>
        <end position="165"/>
    </location>
</feature>
<dbReference type="InterPro" id="IPR046987">
    <property type="entry name" value="Myo9"/>
</dbReference>
<dbReference type="Gene3D" id="3.40.850.10">
    <property type="entry name" value="Kinesin motor domain"/>
    <property type="match status" value="1"/>
</dbReference>
<keyword evidence="2" id="KW-0963">Cytoplasm</keyword>
<proteinExistence type="inferred from homology"/>
<dbReference type="SUPFAM" id="SSF52540">
    <property type="entry name" value="P-loop containing nucleoside triphosphate hydrolases"/>
    <property type="match status" value="1"/>
</dbReference>
<evidence type="ECO:0000256" key="1">
    <source>
        <dbReference type="ARBA" id="ARBA00004496"/>
    </source>
</evidence>
<evidence type="ECO:0000256" key="4">
    <source>
        <dbReference type="ARBA" id="ARBA00022840"/>
    </source>
</evidence>
<protein>
    <submittedName>
        <fullName evidence="12">Uncharacterized protein</fullName>
    </submittedName>
</protein>
<evidence type="ECO:0000256" key="3">
    <source>
        <dbReference type="ARBA" id="ARBA00022741"/>
    </source>
</evidence>
<dbReference type="Proteomes" id="UP000887574">
    <property type="component" value="Unplaced"/>
</dbReference>
<dbReference type="GO" id="GO:0005884">
    <property type="term" value="C:actin filament"/>
    <property type="evidence" value="ECO:0007669"/>
    <property type="project" value="TreeGrafter"/>
</dbReference>
<keyword evidence="3" id="KW-0547">Nucleotide-binding</keyword>
<dbReference type="PANTHER" id="PTHR46184:SF5">
    <property type="entry name" value="UNCONVENTIONAL MYOSIN-IXA-LIKE"/>
    <property type="match status" value="1"/>
</dbReference>
<name>A0A915CWR9_9BILA</name>
<dbReference type="GO" id="GO:0005524">
    <property type="term" value="F:ATP binding"/>
    <property type="evidence" value="ECO:0007669"/>
    <property type="project" value="UniProtKB-KW"/>
</dbReference>
<keyword evidence="11" id="KW-1185">Reference proteome</keyword>
<dbReference type="InterPro" id="IPR001609">
    <property type="entry name" value="Myosin_head_motor_dom-like"/>
</dbReference>
<dbReference type="PROSITE" id="PS51456">
    <property type="entry name" value="MYOSIN_MOTOR"/>
    <property type="match status" value="1"/>
</dbReference>
<reference evidence="12" key="1">
    <citation type="submission" date="2022-11" db="UniProtKB">
        <authorList>
            <consortium name="WormBaseParasite"/>
        </authorList>
    </citation>
    <scope>IDENTIFICATION</scope>
</reference>
<comment type="subcellular location">
    <subcellularLocation>
        <location evidence="1">Cytoplasm</location>
    </subcellularLocation>
</comment>
<evidence type="ECO:0000256" key="6">
    <source>
        <dbReference type="ARBA" id="ARBA00023123"/>
    </source>
</evidence>
<dbReference type="InterPro" id="IPR000159">
    <property type="entry name" value="RA_dom"/>
</dbReference>
<accession>A0A915CWR9</accession>
<evidence type="ECO:0000256" key="5">
    <source>
        <dbReference type="ARBA" id="ARBA00023054"/>
    </source>
</evidence>
<keyword evidence="6 8" id="KW-0518">Myosin</keyword>
<evidence type="ECO:0000313" key="12">
    <source>
        <dbReference type="WBParaSite" id="jg13480"/>
    </source>
</evidence>
<sequence length="254" mass="28942">MSLDSVNSMNQPSSGGITGVFPRRALTIGEAPVLDDLHIYTLTVYLHAFNPETDDSTMSRKRSIVGESTVDILCKRHTTTEELIEKILDQKADVLKRNTDDFEIFETMGTVDGRTFKERKLDRGEYPVTVQTLWPRSTPADSTTEAANDDLSVPRNRFVCRRKDSRASAGQAVLQQPQKNYADLCNLPELTEQTLLDNLKDRFNSGHIYTYIGPILVAVNPFNFFPIYNPKYSRLYCQSRRLEHYHLTSMLLLT</sequence>
<dbReference type="InterPro" id="IPR036961">
    <property type="entry name" value="Kinesin_motor_dom_sf"/>
</dbReference>
<evidence type="ECO:0000256" key="7">
    <source>
        <dbReference type="ARBA" id="ARBA00023175"/>
    </source>
</evidence>
<organism evidence="11 12">
    <name type="scientific">Ditylenchus dipsaci</name>
    <dbReference type="NCBI Taxonomy" id="166011"/>
    <lineage>
        <taxon>Eukaryota</taxon>
        <taxon>Metazoa</taxon>
        <taxon>Ecdysozoa</taxon>
        <taxon>Nematoda</taxon>
        <taxon>Chromadorea</taxon>
        <taxon>Rhabditida</taxon>
        <taxon>Tylenchina</taxon>
        <taxon>Tylenchomorpha</taxon>
        <taxon>Sphaerularioidea</taxon>
        <taxon>Anguinidae</taxon>
        <taxon>Anguininae</taxon>
        <taxon>Ditylenchus</taxon>
    </lineage>
</organism>
<dbReference type="PROSITE" id="PS50200">
    <property type="entry name" value="RA"/>
    <property type="match status" value="1"/>
</dbReference>
<dbReference type="GO" id="GO:0035556">
    <property type="term" value="P:intracellular signal transduction"/>
    <property type="evidence" value="ECO:0007669"/>
    <property type="project" value="InterPro"/>
</dbReference>
<dbReference type="GO" id="GO:0016459">
    <property type="term" value="C:myosin complex"/>
    <property type="evidence" value="ECO:0007669"/>
    <property type="project" value="UniProtKB-KW"/>
</dbReference>
<dbReference type="Pfam" id="PF00063">
    <property type="entry name" value="Myosin_head"/>
    <property type="match status" value="1"/>
</dbReference>
<comment type="similarity">
    <text evidence="8">Belongs to the TRAFAC class myosin-kinesin ATPase superfamily. Myosin family.</text>
</comment>
<dbReference type="GO" id="GO:0000146">
    <property type="term" value="F:microfilament motor activity"/>
    <property type="evidence" value="ECO:0007669"/>
    <property type="project" value="InterPro"/>
</dbReference>
<dbReference type="GO" id="GO:0051015">
    <property type="term" value="F:actin filament binding"/>
    <property type="evidence" value="ECO:0007669"/>
    <property type="project" value="TreeGrafter"/>
</dbReference>
<dbReference type="InterPro" id="IPR029071">
    <property type="entry name" value="Ubiquitin-like_domsf"/>
</dbReference>
<keyword evidence="4" id="KW-0067">ATP-binding</keyword>
<evidence type="ECO:0000313" key="11">
    <source>
        <dbReference type="Proteomes" id="UP000887574"/>
    </source>
</evidence>
<dbReference type="GO" id="GO:0005737">
    <property type="term" value="C:cytoplasm"/>
    <property type="evidence" value="ECO:0007669"/>
    <property type="project" value="UniProtKB-SubCell"/>
</dbReference>
<dbReference type="Pfam" id="PF00788">
    <property type="entry name" value="RA"/>
    <property type="match status" value="1"/>
</dbReference>
<dbReference type="PANTHER" id="PTHR46184">
    <property type="entry name" value="UNCONVENTIONAL MYOSIN-IXB-LIKE PROTEIN"/>
    <property type="match status" value="1"/>
</dbReference>
<dbReference type="Gene3D" id="3.10.20.90">
    <property type="entry name" value="Phosphatidylinositol 3-kinase Catalytic Subunit, Chain A, domain 1"/>
    <property type="match status" value="1"/>
</dbReference>
<keyword evidence="5" id="KW-0175">Coiled coil</keyword>
<keyword evidence="8" id="KW-0009">Actin-binding</keyword>
<dbReference type="InterPro" id="IPR027417">
    <property type="entry name" value="P-loop_NTPase"/>
</dbReference>
<evidence type="ECO:0000259" key="10">
    <source>
        <dbReference type="PROSITE" id="PS51456"/>
    </source>
</evidence>